<evidence type="ECO:0000313" key="1">
    <source>
        <dbReference type="EMBL" id="GAA4058118.1"/>
    </source>
</evidence>
<gene>
    <name evidence="1" type="ORF">GCM10022233_33420</name>
</gene>
<dbReference type="Proteomes" id="UP001499984">
    <property type="component" value="Unassembled WGS sequence"/>
</dbReference>
<organism evidence="1 2">
    <name type="scientific">Streptomyces shaanxiensis</name>
    <dbReference type="NCBI Taxonomy" id="653357"/>
    <lineage>
        <taxon>Bacteria</taxon>
        <taxon>Bacillati</taxon>
        <taxon>Actinomycetota</taxon>
        <taxon>Actinomycetes</taxon>
        <taxon>Kitasatosporales</taxon>
        <taxon>Streptomycetaceae</taxon>
        <taxon>Streptomyces</taxon>
    </lineage>
</organism>
<reference evidence="2" key="1">
    <citation type="journal article" date="2019" name="Int. J. Syst. Evol. Microbiol.">
        <title>The Global Catalogue of Microorganisms (GCM) 10K type strain sequencing project: providing services to taxonomists for standard genome sequencing and annotation.</title>
        <authorList>
            <consortium name="The Broad Institute Genomics Platform"/>
            <consortium name="The Broad Institute Genome Sequencing Center for Infectious Disease"/>
            <person name="Wu L."/>
            <person name="Ma J."/>
        </authorList>
    </citation>
    <scope>NUCLEOTIDE SEQUENCE [LARGE SCALE GENOMIC DNA]</scope>
    <source>
        <strain evidence="2">JCM 16925</strain>
    </source>
</reference>
<dbReference type="EMBL" id="BAAAZY010000010">
    <property type="protein sequence ID" value="GAA4058118.1"/>
    <property type="molecule type" value="Genomic_DNA"/>
</dbReference>
<accession>A0ABP7V2L7</accession>
<proteinExistence type="predicted"/>
<protein>
    <submittedName>
        <fullName evidence="1">Uncharacterized protein</fullName>
    </submittedName>
</protein>
<dbReference type="RefSeq" id="WP_345013319.1">
    <property type="nucleotide sequence ID" value="NZ_BAAAZY010000010.1"/>
</dbReference>
<comment type="caution">
    <text evidence="1">The sequence shown here is derived from an EMBL/GenBank/DDBJ whole genome shotgun (WGS) entry which is preliminary data.</text>
</comment>
<name>A0ABP7V2L7_9ACTN</name>
<keyword evidence="2" id="KW-1185">Reference proteome</keyword>
<sequence>MVGVKDHRQESLIGQAGEIEPVHDKYCLSFFLHDPATGALRLPQLPDADRVEQRM</sequence>
<evidence type="ECO:0000313" key="2">
    <source>
        <dbReference type="Proteomes" id="UP001499984"/>
    </source>
</evidence>